<reference evidence="2 3" key="1">
    <citation type="journal article" date="2019" name="Front. Microbiol.">
        <title>Genomic Features for Desiccation Tolerance and Sugar Biosynthesis in the Extremophile Gloeocapsopsis sp. UTEX B3054.</title>
        <authorList>
            <person name="Urrejola C."/>
            <person name="Alcorta J."/>
            <person name="Salas L."/>
            <person name="Vasquez M."/>
            <person name="Polz M.F."/>
            <person name="Vicuna R."/>
            <person name="Diez B."/>
        </authorList>
    </citation>
    <scope>NUCLEOTIDE SEQUENCE [LARGE SCALE GENOMIC DNA]</scope>
    <source>
        <strain evidence="2 3">1H9</strain>
    </source>
</reference>
<evidence type="ECO:0000259" key="1">
    <source>
        <dbReference type="Pfam" id="PF12773"/>
    </source>
</evidence>
<evidence type="ECO:0000313" key="3">
    <source>
        <dbReference type="Proteomes" id="UP000441797"/>
    </source>
</evidence>
<feature type="domain" description="DZANK-type" evidence="1">
    <location>
        <begin position="38"/>
        <end position="90"/>
    </location>
</feature>
<proteinExistence type="predicted"/>
<protein>
    <recommendedName>
        <fullName evidence="1">DZANK-type domain-containing protein</fullName>
    </recommendedName>
</protein>
<dbReference type="InterPro" id="IPR036283">
    <property type="entry name" value="NOB1_Zf-like_sf"/>
</dbReference>
<dbReference type="SUPFAM" id="SSF144206">
    <property type="entry name" value="NOB1 zinc finger-like"/>
    <property type="match status" value="1"/>
</dbReference>
<dbReference type="InterPro" id="IPR025874">
    <property type="entry name" value="DZR"/>
</dbReference>
<comment type="caution">
    <text evidence="2">The sequence shown here is derived from an EMBL/GenBank/DDBJ whole genome shotgun (WGS) entry which is preliminary data.</text>
</comment>
<dbReference type="EMBL" id="NAPY01000065">
    <property type="protein sequence ID" value="MUL39175.1"/>
    <property type="molecule type" value="Genomic_DNA"/>
</dbReference>
<name>A0A6N8G472_9CHRO</name>
<accession>A0A6N8G472</accession>
<sequence>MPYYSSAGLSRALQVLEEYLDAVCKGLPVAAVQQLKICPQCWTPGTEAEQMWLNPRSKYCFSCGTQLRERCVSCNEPIKSIKFRFCPYCGNAYKSAK</sequence>
<organism evidence="2 3">
    <name type="scientific">Gloeocapsopsis dulcis AAB1 = 1H9</name>
    <dbReference type="NCBI Taxonomy" id="1433147"/>
    <lineage>
        <taxon>Bacteria</taxon>
        <taxon>Bacillati</taxon>
        <taxon>Cyanobacteriota</taxon>
        <taxon>Cyanophyceae</taxon>
        <taxon>Oscillatoriophycideae</taxon>
        <taxon>Chroococcales</taxon>
        <taxon>Chroococcaceae</taxon>
        <taxon>Gloeocapsopsis</taxon>
        <taxon>Gloeocapsopsis dulcis</taxon>
    </lineage>
</organism>
<dbReference type="Proteomes" id="UP000441797">
    <property type="component" value="Unassembled WGS sequence"/>
</dbReference>
<evidence type="ECO:0000313" key="2">
    <source>
        <dbReference type="EMBL" id="MUL39175.1"/>
    </source>
</evidence>
<gene>
    <name evidence="2" type="ORF">BWI75_23470</name>
</gene>
<keyword evidence="3" id="KW-1185">Reference proteome</keyword>
<dbReference type="AlphaFoldDB" id="A0A6N8G472"/>
<dbReference type="Pfam" id="PF12773">
    <property type="entry name" value="DZR"/>
    <property type="match status" value="1"/>
</dbReference>